<dbReference type="SUPFAM" id="SSF56219">
    <property type="entry name" value="DNase I-like"/>
    <property type="match status" value="1"/>
</dbReference>
<evidence type="ECO:0000313" key="3">
    <source>
        <dbReference type="EMBL" id="REF96804.1"/>
    </source>
</evidence>
<reference evidence="3 4" key="1">
    <citation type="submission" date="2018-08" db="EMBL/GenBank/DDBJ databases">
        <title>Sequencing the genomes of 1000 actinobacteria strains.</title>
        <authorList>
            <person name="Klenk H.-P."/>
        </authorList>
    </citation>
    <scope>NUCLEOTIDE SEQUENCE [LARGE SCALE GENOMIC DNA]</scope>
    <source>
        <strain evidence="3 4">DSM 44099</strain>
    </source>
</reference>
<dbReference type="Gene3D" id="3.60.10.10">
    <property type="entry name" value="Endonuclease/exonuclease/phosphatase"/>
    <property type="match status" value="1"/>
</dbReference>
<sequence>MRSFRAPAILAAATLTATTALVGVSTSAFAAPTDLLISEYVEGSSNNKAVELYNGTGAPVDLSAYQLQVYFNGATTASFTASLTGTVADGDVFVFAHSASGAEILAQADATTGSGLWNGDDAIVLRKSGAVVDSLGQVGVDPGTEWGTGLTSTADNTLRRKATVTAGDLDPTDAFDPATEWDGFAVDTFGGLGSHSTGGGPVDAPAVVTCGSALVTAAGTAATRDVTAADPDDTIADLDITSVTPAPTAGSISRTAFTAASGPGATATATITASADLPGGSYAVVVTSRDEGGTTASCTLTVQVNHVLTVGEVQGQTTDAEQGKLDRSPLAPASGNSAQLYDIRGVVTQRALSRTAAGALQYGFFFQSRAGADDGDPLTSDGVFVYTSTFPTLIGGYQPVVGDEIVLRGRVTEYFNLTEIASASLVSKLASGLNVDTDVAVTDAVPPVDLATADRFWERHEGMRMRVRAGAQAVSGRDVFASTADSEVWVIDKNDPLLARTDPYAQRVFRDSHPLDNNPAKFDDENGNRILFGTMGVKDRSGDSTTLLPPVHTFDKLTSDAVGGLYFSFDKFGIQPEQVTFAGGTDPSKNNPPKAANRNTEYAVATYNVENLYDFRDDPFDGCDFLGNTGCPGVSPPFDYVPLTQAEYDAQLASLADQITNDLHGPDLILVQEAEDQDICSVSGGALVCGTTDNADGAPDTIQELALTIKAKGGPAYAAAFDRDGADDRGITAAFLYRTDRVSLAPVTPADAVLGTNSGVSYRGAPLPYNTDVQNPKSLNADLPADVDTSTGVDGSDVFTRAPQVAKFLVSATPGSSERQVVWAISNHYSSGPDGRIGQRREQAGYGAEIVKAIEAADPNARVVYGGDLNVFPRPDDPVQSNPGDQLAPLYNAGLHNLWEDLVRDVPASAYSYSFEGQAQTLDHLFVNAPLYGDLVQMRAAHINADWSANYDGDGSRGSSDHDPQVARFSSRAELKVSDAAVTEGNSGTTKLSFTVSVSRPLSEPVLLCGTTLGLTARAGSDYDPVIGCRTLPAGATSTTVDVTVKGDRQREPNETLTLIVAGIPGLVLTDPIGVGTIRNDD</sequence>
<keyword evidence="4" id="KW-1185">Reference proteome</keyword>
<dbReference type="RefSeq" id="WP_116068255.1">
    <property type="nucleotide sequence ID" value="NZ_BONB01000043.1"/>
</dbReference>
<dbReference type="Proteomes" id="UP000256913">
    <property type="component" value="Unassembled WGS sequence"/>
</dbReference>
<evidence type="ECO:0000313" key="4">
    <source>
        <dbReference type="Proteomes" id="UP000256913"/>
    </source>
</evidence>
<feature type="chain" id="PRO_5017631069" description="LTD domain-containing protein" evidence="1">
    <location>
        <begin position="31"/>
        <end position="1082"/>
    </location>
</feature>
<name>A0A3D9ZJT0_9ACTN</name>
<organism evidence="3 4">
    <name type="scientific">Asanoa ferruginea</name>
    <dbReference type="NCBI Taxonomy" id="53367"/>
    <lineage>
        <taxon>Bacteria</taxon>
        <taxon>Bacillati</taxon>
        <taxon>Actinomycetota</taxon>
        <taxon>Actinomycetes</taxon>
        <taxon>Micromonosporales</taxon>
        <taxon>Micromonosporaceae</taxon>
        <taxon>Asanoa</taxon>
    </lineage>
</organism>
<dbReference type="PANTHER" id="PTHR42834:SF1">
    <property type="entry name" value="ENDONUCLEASE_EXONUCLEASE_PHOSPHATASE FAMILY PROTEIN (AFU_ORTHOLOGUE AFUA_3G09210)"/>
    <property type="match status" value="1"/>
</dbReference>
<gene>
    <name evidence="3" type="ORF">DFJ67_2797</name>
</gene>
<feature type="signal peptide" evidence="1">
    <location>
        <begin position="1"/>
        <end position="30"/>
    </location>
</feature>
<feature type="domain" description="LTD" evidence="2">
    <location>
        <begin position="25"/>
        <end position="168"/>
    </location>
</feature>
<dbReference type="InterPro" id="IPR036691">
    <property type="entry name" value="Endo/exonu/phosph_ase_sf"/>
</dbReference>
<comment type="caution">
    <text evidence="3">The sequence shown here is derived from an EMBL/GenBank/DDBJ whole genome shotgun (WGS) entry which is preliminary data.</text>
</comment>
<dbReference type="InterPro" id="IPR001322">
    <property type="entry name" value="Lamin_tail_dom"/>
</dbReference>
<dbReference type="CDD" id="cd04486">
    <property type="entry name" value="YhcR_OBF_like"/>
    <property type="match status" value="1"/>
</dbReference>
<evidence type="ECO:0000259" key="2">
    <source>
        <dbReference type="PROSITE" id="PS51841"/>
    </source>
</evidence>
<dbReference type="AlphaFoldDB" id="A0A3D9ZJT0"/>
<keyword evidence="1" id="KW-0732">Signal</keyword>
<evidence type="ECO:0000256" key="1">
    <source>
        <dbReference type="SAM" id="SignalP"/>
    </source>
</evidence>
<dbReference type="OrthoDB" id="1016457at2"/>
<dbReference type="SUPFAM" id="SSF141072">
    <property type="entry name" value="CalX-like"/>
    <property type="match status" value="1"/>
</dbReference>
<protein>
    <recommendedName>
        <fullName evidence="2">LTD domain-containing protein</fullName>
    </recommendedName>
</protein>
<dbReference type="InterPro" id="IPR038081">
    <property type="entry name" value="CalX-like_sf"/>
</dbReference>
<accession>A0A3D9ZJT0</accession>
<dbReference type="PANTHER" id="PTHR42834">
    <property type="entry name" value="ENDONUCLEASE/EXONUCLEASE/PHOSPHATASE FAMILY PROTEIN (AFU_ORTHOLOGUE AFUA_3G09210)"/>
    <property type="match status" value="1"/>
</dbReference>
<dbReference type="PROSITE" id="PS51841">
    <property type="entry name" value="LTD"/>
    <property type="match status" value="1"/>
</dbReference>
<proteinExistence type="predicted"/>
<dbReference type="Pfam" id="PF00932">
    <property type="entry name" value="LTD"/>
    <property type="match status" value="1"/>
</dbReference>
<dbReference type="Gene3D" id="2.60.40.2030">
    <property type="match status" value="1"/>
</dbReference>
<dbReference type="EMBL" id="QUMQ01000001">
    <property type="protein sequence ID" value="REF96804.1"/>
    <property type="molecule type" value="Genomic_DNA"/>
</dbReference>